<protein>
    <submittedName>
        <fullName evidence="1">Uncharacterized protein</fullName>
    </submittedName>
</protein>
<dbReference type="Proteomes" id="UP000193558">
    <property type="component" value="Unassembled WGS sequence"/>
</dbReference>
<organism evidence="1 2">
    <name type="scientific">Pantoea rwandensis</name>
    <dbReference type="NCBI Taxonomy" id="1076550"/>
    <lineage>
        <taxon>Bacteria</taxon>
        <taxon>Pseudomonadati</taxon>
        <taxon>Pseudomonadota</taxon>
        <taxon>Gammaproteobacteria</taxon>
        <taxon>Enterobacterales</taxon>
        <taxon>Erwiniaceae</taxon>
        <taxon>Pantoea</taxon>
    </lineage>
</organism>
<reference evidence="1 2" key="1">
    <citation type="journal article" date="2017" name="Antonie Van Leeuwenhoek">
        <title>Phylogenomic resolution of the bacterial genus Pantoea and its relationship with Erwinia and Tatumella.</title>
        <authorList>
            <person name="Palmer M."/>
            <person name="Steenkamp E.T."/>
            <person name="Coetzee M.P."/>
            <person name="Chan W.Y."/>
            <person name="van Zyl E."/>
            <person name="De Maayer P."/>
            <person name="Coutinho T.A."/>
            <person name="Blom J."/>
            <person name="Smits T.H."/>
            <person name="Duffy B."/>
            <person name="Venter S.N."/>
        </authorList>
    </citation>
    <scope>NUCLEOTIDE SEQUENCE [LARGE SCALE GENOMIC DNA]</scope>
    <source>
        <strain evidence="1 2">LMG 26275</strain>
    </source>
</reference>
<comment type="caution">
    <text evidence="1">The sequence shown here is derived from an EMBL/GenBank/DDBJ whole genome shotgun (WGS) entry which is preliminary data.</text>
</comment>
<proteinExistence type="predicted"/>
<sequence>MAWMALPERSVRHDVAAEGTAKRREDGPAAAEVLWPALNAHVKRLPFIKTAASPEQELN</sequence>
<name>A0A1X1CYI8_9GAMM</name>
<dbReference type="AlphaFoldDB" id="A0A1X1CYI8"/>
<accession>A0A1X1CYI8</accession>
<gene>
    <name evidence="1" type="ORF">HA51_11285</name>
</gene>
<evidence type="ECO:0000313" key="2">
    <source>
        <dbReference type="Proteomes" id="UP000193558"/>
    </source>
</evidence>
<dbReference type="EMBL" id="MLFR01000009">
    <property type="protein sequence ID" value="ORM69465.1"/>
    <property type="molecule type" value="Genomic_DNA"/>
</dbReference>
<evidence type="ECO:0000313" key="1">
    <source>
        <dbReference type="EMBL" id="ORM69465.1"/>
    </source>
</evidence>